<reference evidence="1" key="1">
    <citation type="submission" date="2020-05" db="EMBL/GenBank/DDBJ databases">
        <title>Large-scale comparative analyses of tick genomes elucidate their genetic diversity and vector capacities.</title>
        <authorList>
            <person name="Jia N."/>
            <person name="Wang J."/>
            <person name="Shi W."/>
            <person name="Du L."/>
            <person name="Sun Y."/>
            <person name="Zhan W."/>
            <person name="Jiang J."/>
            <person name="Wang Q."/>
            <person name="Zhang B."/>
            <person name="Ji P."/>
            <person name="Sakyi L.B."/>
            <person name="Cui X."/>
            <person name="Yuan T."/>
            <person name="Jiang B."/>
            <person name="Yang W."/>
            <person name="Lam T.T.-Y."/>
            <person name="Chang Q."/>
            <person name="Ding S."/>
            <person name="Wang X."/>
            <person name="Zhu J."/>
            <person name="Ruan X."/>
            <person name="Zhao L."/>
            <person name="Wei J."/>
            <person name="Que T."/>
            <person name="Du C."/>
            <person name="Cheng J."/>
            <person name="Dai P."/>
            <person name="Han X."/>
            <person name="Huang E."/>
            <person name="Gao Y."/>
            <person name="Liu J."/>
            <person name="Shao H."/>
            <person name="Ye R."/>
            <person name="Li L."/>
            <person name="Wei W."/>
            <person name="Wang X."/>
            <person name="Wang C."/>
            <person name="Yang T."/>
            <person name="Huo Q."/>
            <person name="Li W."/>
            <person name="Guo W."/>
            <person name="Chen H."/>
            <person name="Zhou L."/>
            <person name="Ni X."/>
            <person name="Tian J."/>
            <person name="Zhou Y."/>
            <person name="Sheng Y."/>
            <person name="Liu T."/>
            <person name="Pan Y."/>
            <person name="Xia L."/>
            <person name="Li J."/>
            <person name="Zhao F."/>
            <person name="Cao W."/>
        </authorList>
    </citation>
    <scope>NUCLEOTIDE SEQUENCE</scope>
    <source>
        <strain evidence="1">Dsil-2018</strain>
    </source>
</reference>
<protein>
    <submittedName>
        <fullName evidence="1">Uncharacterized protein</fullName>
    </submittedName>
</protein>
<dbReference type="EMBL" id="CM023470">
    <property type="protein sequence ID" value="KAH7978955.1"/>
    <property type="molecule type" value="Genomic_DNA"/>
</dbReference>
<dbReference type="Proteomes" id="UP000821865">
    <property type="component" value="Chromosome 1"/>
</dbReference>
<name>A0ACB8DX29_DERSI</name>
<comment type="caution">
    <text evidence="1">The sequence shown here is derived from an EMBL/GenBank/DDBJ whole genome shotgun (WGS) entry which is preliminary data.</text>
</comment>
<evidence type="ECO:0000313" key="1">
    <source>
        <dbReference type="EMBL" id="KAH7978955.1"/>
    </source>
</evidence>
<evidence type="ECO:0000313" key="2">
    <source>
        <dbReference type="Proteomes" id="UP000821865"/>
    </source>
</evidence>
<accession>A0ACB8DX29</accession>
<gene>
    <name evidence="1" type="ORF">HPB49_007532</name>
</gene>
<proteinExistence type="predicted"/>
<keyword evidence="2" id="KW-1185">Reference proteome</keyword>
<sequence length="1036" mass="114465">MDPGSLGKDSVVSEPCRDEDSSEAATSHPPPTVTTCEGQGFNRGSSWKKIMRAKLRRDPCRPSHNIGGADSDVKELPDSTSEHQTLCPTASNVQDPEPSNVEDQFAMVRDTVTEIGESSTHVSSIHVASHTVARDANSNDLVSFSTNINKSAATVAPSSSLEVGAGARPKTRTARVRSKTKVYSGTHLPGTRCMPRTSDEIKKHHSMQRDSPKDMDRAWQQDVEKNKESLLLQFEEQEQKENYEESMPPKDVQVESPVKAKEVRKKKYSELLSRSGVPALNQSQEPAVAQPGFFRAADSDVKGLPDSTSEHQTLCPTASNVQDPEPSNVEDQFAMVRDTVTEIGESSKQVSSIHVASHTVARDANSNDLVSFSTSINKSAATVAPSSSLGVGAGARPKTGTARVRSKTKLYSGTHLPGTPCMPRTRDEMKKHHSMQRDSPKDMHRAWQQDVEKNKESLLLQLEEQEQKENYEESMPPKDVQVESPVKAKEVRKKKYSELLSRSGVPALNQSQEPAVAQPGFFRAAESDVERLPDSTGEHQKLSLTANNVQDTASSNVEDQFAMVRDTVTEIGESSTHVSSIHVASHTVARDANSNDLVSFSTNINKSAATVAPSSSLEVGAGARPKTRTARVRSKTKVYSGTHLPGTRCMPRTSDEIKKHHSMQRDSPKDMDRAWQQDVEKNKESLLLQFEEQEQKENYEESVPPKDVQVESPVKTKEACKKKYSELLSRSGVPALNQSQEPAVEQPGFFRAAEGDVEGLPDSTGEHQTLCPTANNVQDTASSNVEDQFAMVRDTVTEIGESSTQVSSIHVASHTVARDANSNDPVSFSTNINKSAATVAPSSSLEVGAGARPKTGTARVRSKTKVYSGTHLPGTRCVPRTSDEIRKQHSMQRDSPKDMHRARPQDAEKNKESLLLQFEEKEQKENNEESVLHHKNAKLQSVWKEHFALLEKKDSLLARLQSQDDFMRTVEANARRLEQKEKELERRKAQMKKMEAIIQEMEQRLREEDEVVNQLEEENALLREDASEDPGRNEGG</sequence>
<organism evidence="1 2">
    <name type="scientific">Dermacentor silvarum</name>
    <name type="common">Tick</name>
    <dbReference type="NCBI Taxonomy" id="543639"/>
    <lineage>
        <taxon>Eukaryota</taxon>
        <taxon>Metazoa</taxon>
        <taxon>Ecdysozoa</taxon>
        <taxon>Arthropoda</taxon>
        <taxon>Chelicerata</taxon>
        <taxon>Arachnida</taxon>
        <taxon>Acari</taxon>
        <taxon>Parasitiformes</taxon>
        <taxon>Ixodida</taxon>
        <taxon>Ixodoidea</taxon>
        <taxon>Ixodidae</taxon>
        <taxon>Rhipicephalinae</taxon>
        <taxon>Dermacentor</taxon>
    </lineage>
</organism>